<gene>
    <name evidence="1" type="ORF">AYBTSS11_LOCUS22003</name>
</gene>
<reference evidence="1" key="1">
    <citation type="submission" date="2023-10" db="EMBL/GenBank/DDBJ databases">
        <authorList>
            <person name="Domelevo Entfellner J.-B."/>
        </authorList>
    </citation>
    <scope>NUCLEOTIDE SEQUENCE</scope>
</reference>
<protein>
    <submittedName>
        <fullName evidence="1">Uncharacterized protein</fullName>
    </submittedName>
</protein>
<dbReference type="Proteomes" id="UP001189624">
    <property type="component" value="Chromosome 7"/>
</dbReference>
<evidence type="ECO:0000313" key="2">
    <source>
        <dbReference type="Proteomes" id="UP001189624"/>
    </source>
</evidence>
<dbReference type="Gramene" id="rna-AYBTSS11_LOCUS22003">
    <property type="protein sequence ID" value="CAJ1968976.1"/>
    <property type="gene ID" value="gene-AYBTSS11_LOCUS22003"/>
</dbReference>
<proteinExistence type="predicted"/>
<evidence type="ECO:0000313" key="1">
    <source>
        <dbReference type="EMBL" id="CAJ1968976.1"/>
    </source>
</evidence>
<organism evidence="1 2">
    <name type="scientific">Sphenostylis stenocarpa</name>
    <dbReference type="NCBI Taxonomy" id="92480"/>
    <lineage>
        <taxon>Eukaryota</taxon>
        <taxon>Viridiplantae</taxon>
        <taxon>Streptophyta</taxon>
        <taxon>Embryophyta</taxon>
        <taxon>Tracheophyta</taxon>
        <taxon>Spermatophyta</taxon>
        <taxon>Magnoliopsida</taxon>
        <taxon>eudicotyledons</taxon>
        <taxon>Gunneridae</taxon>
        <taxon>Pentapetalae</taxon>
        <taxon>rosids</taxon>
        <taxon>fabids</taxon>
        <taxon>Fabales</taxon>
        <taxon>Fabaceae</taxon>
        <taxon>Papilionoideae</taxon>
        <taxon>50 kb inversion clade</taxon>
        <taxon>NPAAA clade</taxon>
        <taxon>indigoferoid/millettioid clade</taxon>
        <taxon>Phaseoleae</taxon>
        <taxon>Sphenostylis</taxon>
    </lineage>
</organism>
<accession>A0AA86SWM6</accession>
<name>A0AA86SWM6_9FABA</name>
<keyword evidence="2" id="KW-1185">Reference proteome</keyword>
<dbReference type="EMBL" id="OY731404">
    <property type="protein sequence ID" value="CAJ1968976.1"/>
    <property type="molecule type" value="Genomic_DNA"/>
</dbReference>
<sequence>MDACNVFTYELDRDLIPPESFVGASATVVPVSVFHRLIMFRWCLEMGKQGYSRGYCALTCVIRVSVKLVLEEEKFWVDSACTLKVQL</sequence>
<dbReference type="AlphaFoldDB" id="A0AA86SWM6"/>